<dbReference type="RefSeq" id="WP_019379401.1">
    <property type="nucleotide sequence ID" value="NZ_CP015506.1"/>
</dbReference>
<keyword evidence="1" id="KW-0812">Transmembrane</keyword>
<dbReference type="KEGG" id="bon:A361_04465"/>
<feature type="transmembrane region" description="Helical" evidence="1">
    <location>
        <begin position="91"/>
        <end position="114"/>
    </location>
</feature>
<organism evidence="2 3">
    <name type="scientific">Cytobacillus oceanisediminis 2691</name>
    <dbReference type="NCBI Taxonomy" id="1196031"/>
    <lineage>
        <taxon>Bacteria</taxon>
        <taxon>Bacillati</taxon>
        <taxon>Bacillota</taxon>
        <taxon>Bacilli</taxon>
        <taxon>Bacillales</taxon>
        <taxon>Bacillaceae</taxon>
        <taxon>Cytobacillus</taxon>
    </lineage>
</organism>
<feature type="transmembrane region" description="Helical" evidence="1">
    <location>
        <begin position="32"/>
        <end position="54"/>
    </location>
</feature>
<feature type="transmembrane region" description="Helical" evidence="1">
    <location>
        <begin position="6"/>
        <end position="25"/>
    </location>
</feature>
<protein>
    <submittedName>
        <fullName evidence="2">Uncharacterized protein</fullName>
    </submittedName>
</protein>
<evidence type="ECO:0000313" key="2">
    <source>
        <dbReference type="EMBL" id="AND38399.1"/>
    </source>
</evidence>
<dbReference type="Proteomes" id="UP000077856">
    <property type="component" value="Chromosome"/>
</dbReference>
<sequence>MVYIYTITTLAINSILLFIIPLKLTRQELYTTWLAVTVNVLLADLIFGHVLDLYDLMDSGPQPFDLFIEITLPATFGILYVNFMPKPRKKFLLYLLFWVGFSVCYEVLSSYFGYVVYKGWHVWWSALYYIGACLYMRWHFRFMRKEKKPL</sequence>
<dbReference type="eggNOG" id="ENOG5030CS5">
    <property type="taxonomic scope" value="Bacteria"/>
</dbReference>
<feature type="transmembrane region" description="Helical" evidence="1">
    <location>
        <begin position="120"/>
        <end position="138"/>
    </location>
</feature>
<keyword evidence="1" id="KW-0472">Membrane</keyword>
<dbReference type="EMBL" id="CP015506">
    <property type="protein sequence ID" value="AND38399.1"/>
    <property type="molecule type" value="Genomic_DNA"/>
</dbReference>
<reference evidence="2 3" key="1">
    <citation type="submission" date="2016-04" db="EMBL/GenBank/DDBJ databases">
        <title>Complete genome sequence of Bacillus oceanisediminis strain 2691.</title>
        <authorList>
            <person name="Jeong H."/>
            <person name="Kim H.J."/>
            <person name="Lee D.-W."/>
        </authorList>
    </citation>
    <scope>NUCLEOTIDE SEQUENCE [LARGE SCALE GENOMIC DNA]</scope>
    <source>
        <strain evidence="2 3">2691</strain>
    </source>
</reference>
<proteinExistence type="predicted"/>
<evidence type="ECO:0000256" key="1">
    <source>
        <dbReference type="SAM" id="Phobius"/>
    </source>
</evidence>
<accession>A0A160M7A5</accession>
<feature type="transmembrane region" description="Helical" evidence="1">
    <location>
        <begin position="66"/>
        <end position="84"/>
    </location>
</feature>
<name>A0A160M7A5_9BACI</name>
<keyword evidence="1" id="KW-1133">Transmembrane helix</keyword>
<gene>
    <name evidence="2" type="ORF">A361_04465</name>
</gene>
<dbReference type="AlphaFoldDB" id="A0A160M7A5"/>
<evidence type="ECO:0000313" key="3">
    <source>
        <dbReference type="Proteomes" id="UP000077856"/>
    </source>
</evidence>